<accession>A0ABT2WZ68</accession>
<feature type="transmembrane region" description="Helical" evidence="1">
    <location>
        <begin position="53"/>
        <end position="73"/>
    </location>
</feature>
<feature type="transmembrane region" description="Helical" evidence="1">
    <location>
        <begin position="20"/>
        <end position="41"/>
    </location>
</feature>
<keyword evidence="1" id="KW-1133">Transmembrane helix</keyword>
<sequence length="93" mass="10392">MKRPRPPRFLARRSYRRRRLIDAARILPVLGFILVMVPILWRPGATEAPDTAFGGLYLFAVWFGLIGAAFLVARILARGEPGAGEAEADEETR</sequence>
<dbReference type="RefSeq" id="WP_263333086.1">
    <property type="nucleotide sequence ID" value="NZ_JAOVQO010000002.1"/>
</dbReference>
<keyword evidence="3" id="KW-1185">Reference proteome</keyword>
<gene>
    <name evidence="2" type="ORF">OEZ60_03030</name>
</gene>
<evidence type="ECO:0000313" key="2">
    <source>
        <dbReference type="EMBL" id="MCU9846968.1"/>
    </source>
</evidence>
<reference evidence="2 3" key="1">
    <citation type="submission" date="2022-10" db="EMBL/GenBank/DDBJ databases">
        <title>Defluviimonas sp. nov., isolated from ocean surface sediments.</title>
        <authorList>
            <person name="He W."/>
            <person name="Wang L."/>
            <person name="Zhang D.-F."/>
        </authorList>
    </citation>
    <scope>NUCLEOTIDE SEQUENCE [LARGE SCALE GENOMIC DNA]</scope>
    <source>
        <strain evidence="2 3">WL0024</strain>
    </source>
</reference>
<name>A0ABT2WZ68_9RHOB</name>
<dbReference type="EMBL" id="JAOVQO010000002">
    <property type="protein sequence ID" value="MCU9846968.1"/>
    <property type="molecule type" value="Genomic_DNA"/>
</dbReference>
<organism evidence="2 3">
    <name type="scientific">Albidovulum salinarum</name>
    <dbReference type="NCBI Taxonomy" id="2984153"/>
    <lineage>
        <taxon>Bacteria</taxon>
        <taxon>Pseudomonadati</taxon>
        <taxon>Pseudomonadota</taxon>
        <taxon>Alphaproteobacteria</taxon>
        <taxon>Rhodobacterales</taxon>
        <taxon>Paracoccaceae</taxon>
        <taxon>Albidovulum</taxon>
    </lineage>
</organism>
<keyword evidence="1" id="KW-0812">Transmembrane</keyword>
<evidence type="ECO:0008006" key="4">
    <source>
        <dbReference type="Google" id="ProtNLM"/>
    </source>
</evidence>
<evidence type="ECO:0000256" key="1">
    <source>
        <dbReference type="SAM" id="Phobius"/>
    </source>
</evidence>
<keyword evidence="1" id="KW-0472">Membrane</keyword>
<evidence type="ECO:0000313" key="3">
    <source>
        <dbReference type="Proteomes" id="UP001209535"/>
    </source>
</evidence>
<comment type="caution">
    <text evidence="2">The sequence shown here is derived from an EMBL/GenBank/DDBJ whole genome shotgun (WGS) entry which is preliminary data.</text>
</comment>
<protein>
    <recommendedName>
        <fullName evidence="4">DUF3311 domain-containing protein</fullName>
    </recommendedName>
</protein>
<dbReference type="Proteomes" id="UP001209535">
    <property type="component" value="Unassembled WGS sequence"/>
</dbReference>
<proteinExistence type="predicted"/>